<accession>A0ABQ2DUD8</accession>
<keyword evidence="3" id="KW-1185">Reference proteome</keyword>
<feature type="transmembrane region" description="Helical" evidence="1">
    <location>
        <begin position="6"/>
        <end position="22"/>
    </location>
</feature>
<comment type="caution">
    <text evidence="2">The sequence shown here is derived from an EMBL/GenBank/DDBJ whole genome shotgun (WGS) entry which is preliminary data.</text>
</comment>
<keyword evidence="1" id="KW-0812">Transmembrane</keyword>
<keyword evidence="1" id="KW-0472">Membrane</keyword>
<proteinExistence type="predicted"/>
<name>A0ABQ2DUD8_9BACI</name>
<dbReference type="EMBL" id="BMPN01000008">
    <property type="protein sequence ID" value="GGJ73315.1"/>
    <property type="molecule type" value="Genomic_DNA"/>
</dbReference>
<evidence type="ECO:0000256" key="1">
    <source>
        <dbReference type="SAM" id="Phobius"/>
    </source>
</evidence>
<protein>
    <submittedName>
        <fullName evidence="2">Uncharacterized protein</fullName>
    </submittedName>
</protein>
<reference evidence="3" key="1">
    <citation type="journal article" date="2019" name="Int. J. Syst. Evol. Microbiol.">
        <title>The Global Catalogue of Microorganisms (GCM) 10K type strain sequencing project: providing services to taxonomists for standard genome sequencing and annotation.</title>
        <authorList>
            <consortium name="The Broad Institute Genomics Platform"/>
            <consortium name="The Broad Institute Genome Sequencing Center for Infectious Disease"/>
            <person name="Wu L."/>
            <person name="Ma J."/>
        </authorList>
    </citation>
    <scope>NUCLEOTIDE SEQUENCE [LARGE SCALE GENOMIC DNA]</scope>
    <source>
        <strain evidence="3">JCM 30071</strain>
    </source>
</reference>
<dbReference type="RefSeq" id="WP_188944068.1">
    <property type="nucleotide sequence ID" value="NZ_BMPN01000008.1"/>
</dbReference>
<organism evidence="2 3">
    <name type="scientific">Virgibacillus kapii</name>
    <dbReference type="NCBI Taxonomy" id="1638645"/>
    <lineage>
        <taxon>Bacteria</taxon>
        <taxon>Bacillati</taxon>
        <taxon>Bacillota</taxon>
        <taxon>Bacilli</taxon>
        <taxon>Bacillales</taxon>
        <taxon>Bacillaceae</taxon>
        <taxon>Virgibacillus</taxon>
    </lineage>
</organism>
<evidence type="ECO:0000313" key="2">
    <source>
        <dbReference type="EMBL" id="GGJ73315.1"/>
    </source>
</evidence>
<sequence>MEHYGWISMVPALCVLSVALITKRTIESLIFGSIIGFIILEKQHFSQRLLIHPYP</sequence>
<gene>
    <name evidence="2" type="ORF">GCM10007111_38630</name>
</gene>
<dbReference type="Proteomes" id="UP000634435">
    <property type="component" value="Unassembled WGS sequence"/>
</dbReference>
<evidence type="ECO:0000313" key="3">
    <source>
        <dbReference type="Proteomes" id="UP000634435"/>
    </source>
</evidence>
<keyword evidence="1" id="KW-1133">Transmembrane helix</keyword>